<comment type="caution">
    <text evidence="1">The sequence shown here is derived from an EMBL/GenBank/DDBJ whole genome shotgun (WGS) entry which is preliminary data.</text>
</comment>
<dbReference type="EMBL" id="JAPAIK010000005">
    <property type="protein sequence ID" value="MCW1071743.1"/>
    <property type="molecule type" value="Genomic_DNA"/>
</dbReference>
<dbReference type="AlphaFoldDB" id="A0AAW5TDR2"/>
<protein>
    <submittedName>
        <fullName evidence="1">Uncharacterized protein</fullName>
    </submittedName>
</protein>
<proteinExistence type="predicted"/>
<evidence type="ECO:0000313" key="1">
    <source>
        <dbReference type="EMBL" id="MCW1071743.1"/>
    </source>
</evidence>
<organism evidence="1 2">
    <name type="scientific">Streptococcus anginosus</name>
    <dbReference type="NCBI Taxonomy" id="1328"/>
    <lineage>
        <taxon>Bacteria</taxon>
        <taxon>Bacillati</taxon>
        <taxon>Bacillota</taxon>
        <taxon>Bacilli</taxon>
        <taxon>Lactobacillales</taxon>
        <taxon>Streptococcaceae</taxon>
        <taxon>Streptococcus</taxon>
        <taxon>Streptococcus anginosus group</taxon>
    </lineage>
</organism>
<dbReference type="RefSeq" id="WP_167697709.1">
    <property type="nucleotide sequence ID" value="NZ_CP126961.1"/>
</dbReference>
<reference evidence="1" key="1">
    <citation type="submission" date="2022-10" db="EMBL/GenBank/DDBJ databases">
        <title>Comparative genomic study of S. anginosus.</title>
        <authorList>
            <person name="Prasad A."/>
            <person name="Ene A."/>
            <person name="Jablonska S."/>
            <person name="Du J."/>
            <person name="Wolfe A.J."/>
            <person name="Putonti C."/>
        </authorList>
    </citation>
    <scope>NUCLEOTIDE SEQUENCE</scope>
    <source>
        <strain evidence="1">UMB6888</strain>
    </source>
</reference>
<sequence length="54" mass="6379">MIEMIEWIDGKITLNKHMIEDEGNPSDFEIFLLADIDMLTKIKEELLKREVSNE</sequence>
<dbReference type="Proteomes" id="UP001208853">
    <property type="component" value="Unassembled WGS sequence"/>
</dbReference>
<name>A0AAW5TDR2_STRAP</name>
<gene>
    <name evidence="1" type="ORF">OJ930_01455</name>
</gene>
<evidence type="ECO:0000313" key="2">
    <source>
        <dbReference type="Proteomes" id="UP001208853"/>
    </source>
</evidence>
<accession>A0AAW5TDR2</accession>